<reference evidence="1 2" key="1">
    <citation type="submission" date="2021-06" db="EMBL/GenBank/DDBJ databases">
        <title>Caerostris extrusa draft genome.</title>
        <authorList>
            <person name="Kono N."/>
            <person name="Arakawa K."/>
        </authorList>
    </citation>
    <scope>NUCLEOTIDE SEQUENCE [LARGE SCALE GENOMIC DNA]</scope>
</reference>
<dbReference type="Proteomes" id="UP001054945">
    <property type="component" value="Unassembled WGS sequence"/>
</dbReference>
<sequence>MLQRYSSGLIRVFRGISVRQADAGNYPEILPDGNVLSPIARSFVVTYVSEKERPSMKNNDKKIVYIVTMNAF</sequence>
<protein>
    <submittedName>
        <fullName evidence="1">Uncharacterized protein</fullName>
    </submittedName>
</protein>
<gene>
    <name evidence="1" type="ORF">CEXT_423631</name>
</gene>
<comment type="caution">
    <text evidence="1">The sequence shown here is derived from an EMBL/GenBank/DDBJ whole genome shotgun (WGS) entry which is preliminary data.</text>
</comment>
<dbReference type="EMBL" id="BPLR01010366">
    <property type="protein sequence ID" value="GIY38876.1"/>
    <property type="molecule type" value="Genomic_DNA"/>
</dbReference>
<name>A0AAV4T0S4_CAEEX</name>
<proteinExistence type="predicted"/>
<accession>A0AAV4T0S4</accession>
<dbReference type="AlphaFoldDB" id="A0AAV4T0S4"/>
<evidence type="ECO:0000313" key="1">
    <source>
        <dbReference type="EMBL" id="GIY38876.1"/>
    </source>
</evidence>
<keyword evidence="2" id="KW-1185">Reference proteome</keyword>
<evidence type="ECO:0000313" key="2">
    <source>
        <dbReference type="Proteomes" id="UP001054945"/>
    </source>
</evidence>
<organism evidence="1 2">
    <name type="scientific">Caerostris extrusa</name>
    <name type="common">Bark spider</name>
    <name type="synonym">Caerostris bankana</name>
    <dbReference type="NCBI Taxonomy" id="172846"/>
    <lineage>
        <taxon>Eukaryota</taxon>
        <taxon>Metazoa</taxon>
        <taxon>Ecdysozoa</taxon>
        <taxon>Arthropoda</taxon>
        <taxon>Chelicerata</taxon>
        <taxon>Arachnida</taxon>
        <taxon>Araneae</taxon>
        <taxon>Araneomorphae</taxon>
        <taxon>Entelegynae</taxon>
        <taxon>Araneoidea</taxon>
        <taxon>Araneidae</taxon>
        <taxon>Caerostris</taxon>
    </lineage>
</organism>